<dbReference type="AlphaFoldDB" id="A0A7W8C055"/>
<comment type="caution">
    <text evidence="3">The sequence shown here is derived from an EMBL/GenBank/DDBJ whole genome shotgun (WGS) entry which is preliminary data.</text>
</comment>
<keyword evidence="1" id="KW-0472">Membrane</keyword>
<dbReference type="Proteomes" id="UP000539075">
    <property type="component" value="Unassembled WGS sequence"/>
</dbReference>
<dbReference type="RefSeq" id="WP_183718514.1">
    <property type="nucleotide sequence ID" value="NZ_JACHGO010000003.1"/>
</dbReference>
<organism evidence="3 4">
    <name type="scientific">Desulfovibrio intestinalis</name>
    <dbReference type="NCBI Taxonomy" id="58621"/>
    <lineage>
        <taxon>Bacteria</taxon>
        <taxon>Pseudomonadati</taxon>
        <taxon>Thermodesulfobacteriota</taxon>
        <taxon>Desulfovibrionia</taxon>
        <taxon>Desulfovibrionales</taxon>
        <taxon>Desulfovibrionaceae</taxon>
        <taxon>Desulfovibrio</taxon>
    </lineage>
</organism>
<feature type="domain" description="Mce/MlaD" evidence="2">
    <location>
        <begin position="37"/>
        <end position="116"/>
    </location>
</feature>
<evidence type="ECO:0000313" key="4">
    <source>
        <dbReference type="Proteomes" id="UP000539075"/>
    </source>
</evidence>
<dbReference type="NCBIfam" id="TIGR04430">
    <property type="entry name" value="OM_asym_MlaD"/>
    <property type="match status" value="1"/>
</dbReference>
<dbReference type="InterPro" id="IPR030970">
    <property type="entry name" value="ABC_MlaD"/>
</dbReference>
<sequence>MSTVRETAVGLFVLIGLLCVAYLTIKLGKMEVFSGTGYELNANFDSVSGLRVGADVEMSGVPVGKVTGISLDSDPLRNQAVVRLRLNKDMHLSDDSIASIRTSGLIGDKFISISRGGSDHTLAPGDTITETESSVDLGTLISKYAFGGVK</sequence>
<dbReference type="PANTHER" id="PTHR33371:SF4">
    <property type="entry name" value="INTERMEMBRANE PHOSPHOLIPID TRANSPORT SYSTEM BINDING PROTEIN MLAD"/>
    <property type="match status" value="1"/>
</dbReference>
<dbReference type="EMBL" id="JACHGO010000003">
    <property type="protein sequence ID" value="MBB5143156.1"/>
    <property type="molecule type" value="Genomic_DNA"/>
</dbReference>
<gene>
    <name evidence="3" type="ORF">HNQ38_001244</name>
</gene>
<keyword evidence="4" id="KW-1185">Reference proteome</keyword>
<reference evidence="3 4" key="1">
    <citation type="submission" date="2020-08" db="EMBL/GenBank/DDBJ databases">
        <title>Genomic Encyclopedia of Type Strains, Phase IV (KMG-IV): sequencing the most valuable type-strain genomes for metagenomic binning, comparative biology and taxonomic classification.</title>
        <authorList>
            <person name="Goeker M."/>
        </authorList>
    </citation>
    <scope>NUCLEOTIDE SEQUENCE [LARGE SCALE GENOMIC DNA]</scope>
    <source>
        <strain evidence="3 4">DSM 11275</strain>
    </source>
</reference>
<evidence type="ECO:0000313" key="3">
    <source>
        <dbReference type="EMBL" id="MBB5143156.1"/>
    </source>
</evidence>
<evidence type="ECO:0000256" key="1">
    <source>
        <dbReference type="SAM" id="Phobius"/>
    </source>
</evidence>
<evidence type="ECO:0000259" key="2">
    <source>
        <dbReference type="Pfam" id="PF02470"/>
    </source>
</evidence>
<accession>A0A7W8C055</accession>
<proteinExistence type="predicted"/>
<keyword evidence="1" id="KW-0812">Transmembrane</keyword>
<dbReference type="GO" id="GO:0005548">
    <property type="term" value="F:phospholipid transporter activity"/>
    <property type="evidence" value="ECO:0007669"/>
    <property type="project" value="TreeGrafter"/>
</dbReference>
<protein>
    <submittedName>
        <fullName evidence="3">Phospholipid/cholesterol/gamma-HCH transport system substrate-binding protein</fullName>
    </submittedName>
</protein>
<keyword evidence="1" id="KW-1133">Transmembrane helix</keyword>
<feature type="transmembrane region" description="Helical" evidence="1">
    <location>
        <begin position="6"/>
        <end position="25"/>
    </location>
</feature>
<name>A0A7W8C055_9BACT</name>
<dbReference type="GO" id="GO:0005543">
    <property type="term" value="F:phospholipid binding"/>
    <property type="evidence" value="ECO:0007669"/>
    <property type="project" value="TreeGrafter"/>
</dbReference>
<dbReference type="PANTHER" id="PTHR33371">
    <property type="entry name" value="INTERMEMBRANE PHOSPHOLIPID TRANSPORT SYSTEM BINDING PROTEIN MLAD-RELATED"/>
    <property type="match status" value="1"/>
</dbReference>
<dbReference type="InterPro" id="IPR052336">
    <property type="entry name" value="MlaD_Phospholipid_Transporter"/>
</dbReference>
<dbReference type="Pfam" id="PF02470">
    <property type="entry name" value="MlaD"/>
    <property type="match status" value="1"/>
</dbReference>
<dbReference type="InterPro" id="IPR003399">
    <property type="entry name" value="Mce/MlaD"/>
</dbReference>